<feature type="domain" description="Insertion element IS402-like" evidence="1">
    <location>
        <begin position="1"/>
        <end position="41"/>
    </location>
</feature>
<gene>
    <name evidence="2" type="ORF">K9D25_05535</name>
</gene>
<dbReference type="EMBL" id="CP083239">
    <property type="protein sequence ID" value="UOK72182.1"/>
    <property type="molecule type" value="Genomic_DNA"/>
</dbReference>
<evidence type="ECO:0000313" key="3">
    <source>
        <dbReference type="Proteomes" id="UP000831684"/>
    </source>
</evidence>
<dbReference type="KEGG" id="apol:K9D25_05535"/>
<name>A0A9E6ZY91_9HYPH</name>
<evidence type="ECO:0000259" key="1">
    <source>
        <dbReference type="Pfam" id="PF13340"/>
    </source>
</evidence>
<dbReference type="InterPro" id="IPR025161">
    <property type="entry name" value="IS402-like_dom"/>
</dbReference>
<evidence type="ECO:0000313" key="2">
    <source>
        <dbReference type="EMBL" id="UOK72182.1"/>
    </source>
</evidence>
<dbReference type="AlphaFoldDB" id="A0A9E6ZY91"/>
<protein>
    <submittedName>
        <fullName evidence="2">Transposase</fullName>
    </submittedName>
</protein>
<sequence>MSAIVYVIRNGSQWKDAPTGYCPPKTLYSHFIRWRWLGVFGASWPTSPATGSDRRAS</sequence>
<accession>A0A9E6ZY91</accession>
<proteinExistence type="predicted"/>
<organism evidence="2 3">
    <name type="scientific">Ancylobacter polymorphus</name>
    <dbReference type="NCBI Taxonomy" id="223390"/>
    <lineage>
        <taxon>Bacteria</taxon>
        <taxon>Pseudomonadati</taxon>
        <taxon>Pseudomonadota</taxon>
        <taxon>Alphaproteobacteria</taxon>
        <taxon>Hyphomicrobiales</taxon>
        <taxon>Xanthobacteraceae</taxon>
        <taxon>Ancylobacter</taxon>
    </lineage>
</organism>
<dbReference type="RefSeq" id="WP_244380179.1">
    <property type="nucleotide sequence ID" value="NZ_CP083239.1"/>
</dbReference>
<dbReference type="Pfam" id="PF13340">
    <property type="entry name" value="DUF4096"/>
    <property type="match status" value="1"/>
</dbReference>
<reference evidence="2" key="1">
    <citation type="submission" date="2021-09" db="EMBL/GenBank/DDBJ databases">
        <title>Network and meta-omics reveal the key degrader and cooperation patterns in an efficient 1,4-dioxane-degrading microbial community.</title>
        <authorList>
            <person name="Dai C."/>
        </authorList>
    </citation>
    <scope>NUCLEOTIDE SEQUENCE</scope>
    <source>
        <strain evidence="2">ZM13</strain>
    </source>
</reference>
<dbReference type="Proteomes" id="UP000831684">
    <property type="component" value="Chromosome"/>
</dbReference>